<evidence type="ECO:0000313" key="8">
    <source>
        <dbReference type="Proteomes" id="UP000006315"/>
    </source>
</evidence>
<dbReference type="InterPro" id="IPR043129">
    <property type="entry name" value="ATPase_NBD"/>
</dbReference>
<dbReference type="PANTHER" id="PTHR42749:SF1">
    <property type="entry name" value="CELL SHAPE-DETERMINING PROTEIN MREB"/>
    <property type="match status" value="1"/>
</dbReference>
<dbReference type="NCBIfam" id="NF010539">
    <property type="entry name" value="PRK13927.1"/>
    <property type="match status" value="1"/>
</dbReference>
<evidence type="ECO:0000256" key="1">
    <source>
        <dbReference type="ARBA" id="ARBA00022490"/>
    </source>
</evidence>
<dbReference type="HAMAP" id="MF_02207">
    <property type="entry name" value="MreB"/>
    <property type="match status" value="1"/>
</dbReference>
<evidence type="ECO:0000256" key="6">
    <source>
        <dbReference type="HAMAP-Rule" id="MF_02207"/>
    </source>
</evidence>
<comment type="function">
    <text evidence="6">Forms membrane-associated dynamic filaments that are essential for cell shape determination. Acts by regulating cell wall synthesis and cell elongation, and thus cell shape. A feedback loop between cell geometry and MreB localization may maintain elongated cell shape by targeting cell wall growth to regions of negative cell wall curvature.</text>
</comment>
<comment type="subcellular location">
    <subcellularLocation>
        <location evidence="6">Cytoplasm</location>
    </subcellularLocation>
    <text evidence="6">Membrane-associated.</text>
</comment>
<keyword evidence="3 6" id="KW-0067">ATP-binding</keyword>
<keyword evidence="2 6" id="KW-0547">Nucleotide-binding</keyword>
<dbReference type="STRING" id="1131731.BAZO_10922"/>
<comment type="subunit">
    <text evidence="6">Forms polymers.</text>
</comment>
<organism evidence="7 8">
    <name type="scientific">Schinkia azotoformans LMG 9581</name>
    <dbReference type="NCBI Taxonomy" id="1131731"/>
    <lineage>
        <taxon>Bacteria</taxon>
        <taxon>Bacillati</taxon>
        <taxon>Bacillota</taxon>
        <taxon>Bacilli</taxon>
        <taxon>Bacillales</taxon>
        <taxon>Bacillaceae</taxon>
        <taxon>Calidifontibacillus/Schinkia group</taxon>
        <taxon>Schinkia</taxon>
    </lineage>
</organism>
<dbReference type="Proteomes" id="UP000006315">
    <property type="component" value="Unassembled WGS sequence"/>
</dbReference>
<comment type="similarity">
    <text evidence="5 6">Belongs to the FtsA/MreB family.</text>
</comment>
<dbReference type="GO" id="GO:0005737">
    <property type="term" value="C:cytoplasm"/>
    <property type="evidence" value="ECO:0007669"/>
    <property type="project" value="UniProtKB-SubCell"/>
</dbReference>
<dbReference type="RefSeq" id="WP_003331505.1">
    <property type="nucleotide sequence ID" value="NZ_AJLR01000070.1"/>
</dbReference>
<dbReference type="GO" id="GO:0000902">
    <property type="term" value="P:cell morphogenesis"/>
    <property type="evidence" value="ECO:0007669"/>
    <property type="project" value="InterPro"/>
</dbReference>
<dbReference type="GeneID" id="89470439"/>
<dbReference type="NCBIfam" id="TIGR00904">
    <property type="entry name" value="mreB"/>
    <property type="match status" value="1"/>
</dbReference>
<dbReference type="Pfam" id="PF06723">
    <property type="entry name" value="MreB_Mbl"/>
    <property type="match status" value="1"/>
</dbReference>
<dbReference type="PANTHER" id="PTHR42749">
    <property type="entry name" value="CELL SHAPE-DETERMINING PROTEIN MREB"/>
    <property type="match status" value="1"/>
</dbReference>
<feature type="binding site" evidence="6">
    <location>
        <begin position="290"/>
        <end position="293"/>
    </location>
    <ligand>
        <name>ATP</name>
        <dbReference type="ChEBI" id="CHEBI:30616"/>
    </ligand>
</feature>
<comment type="caution">
    <text evidence="6">Lacks conserved residue(s) required for the propagation of feature annotation.</text>
</comment>
<evidence type="ECO:0000256" key="3">
    <source>
        <dbReference type="ARBA" id="ARBA00022840"/>
    </source>
</evidence>
<keyword evidence="8" id="KW-1185">Reference proteome</keyword>
<dbReference type="InterPro" id="IPR004753">
    <property type="entry name" value="MreB"/>
</dbReference>
<feature type="binding site" evidence="6">
    <location>
        <begin position="162"/>
        <end position="164"/>
    </location>
    <ligand>
        <name>ATP</name>
        <dbReference type="ChEBI" id="CHEBI:30616"/>
    </ligand>
</feature>
<sequence length="352" mass="37949">MFFTHNIGIGIDLGSTNILLHQKGKGIIFQEPSVIAINVETNEVVAIGNEAKNMVGKTPKNVEVINPIKNGVISDYNRTAQILKILMKKVTNGSSLSSFRKPNVVIAAPTKSTPVEKRAMIDAVKNCGAKQVHIIENTISAAIGSELKVDEPIASMIVDIGGGTTEVAIISYGGVVACHTLKIGGDKFDEDITQYIRKKYNLLIGQQTAEQIKIEIGFATKNHDEINCNARGRYLVTGLPNTITLSSKEVHDAMKESLEQILATIRLTLEECPPELSGDIVDYGITLTGGGALLKGVQEWLSEEIHLPVNLAPSPLESVVIGTGKALGFVDKMKNDTASLSYFKDKIQNTAN</sequence>
<dbReference type="AlphaFoldDB" id="K6DEU4"/>
<dbReference type="GO" id="GO:0005524">
    <property type="term" value="F:ATP binding"/>
    <property type="evidence" value="ECO:0007669"/>
    <property type="project" value="UniProtKB-KW"/>
</dbReference>
<evidence type="ECO:0000256" key="2">
    <source>
        <dbReference type="ARBA" id="ARBA00022741"/>
    </source>
</evidence>
<dbReference type="NCBIfam" id="NF010540">
    <property type="entry name" value="PRK13929.1"/>
    <property type="match status" value="1"/>
</dbReference>
<dbReference type="CDD" id="cd10225">
    <property type="entry name" value="ASKHA_NBD_MreB-like"/>
    <property type="match status" value="1"/>
</dbReference>
<evidence type="ECO:0000313" key="7">
    <source>
        <dbReference type="EMBL" id="EKN66844.1"/>
    </source>
</evidence>
<dbReference type="PRINTS" id="PR01652">
    <property type="entry name" value="SHAPEPROTEIN"/>
</dbReference>
<keyword evidence="4 6" id="KW-0133">Cell shape</keyword>
<dbReference type="Gene3D" id="3.30.420.40">
    <property type="match status" value="3"/>
</dbReference>
<accession>K6DEU4</accession>
<dbReference type="InterPro" id="IPR056546">
    <property type="entry name" value="MreB_MamK-like"/>
</dbReference>
<keyword evidence="1 6" id="KW-0963">Cytoplasm</keyword>
<protein>
    <recommendedName>
        <fullName evidence="6">Cell shape-determining protein MreB</fullName>
    </recommendedName>
</protein>
<proteinExistence type="inferred from homology"/>
<evidence type="ECO:0000256" key="4">
    <source>
        <dbReference type="ARBA" id="ARBA00022960"/>
    </source>
</evidence>
<evidence type="ECO:0000256" key="5">
    <source>
        <dbReference type="ARBA" id="ARBA00023458"/>
    </source>
</evidence>
<dbReference type="PATRIC" id="fig|1131731.3.peg.2268"/>
<dbReference type="GO" id="GO:0008360">
    <property type="term" value="P:regulation of cell shape"/>
    <property type="evidence" value="ECO:0007669"/>
    <property type="project" value="UniProtKB-UniRule"/>
</dbReference>
<comment type="caution">
    <text evidence="7">The sequence shown here is derived from an EMBL/GenBank/DDBJ whole genome shotgun (WGS) entry which is preliminary data.</text>
</comment>
<dbReference type="EMBL" id="AJLR01000070">
    <property type="protein sequence ID" value="EKN66844.1"/>
    <property type="molecule type" value="Genomic_DNA"/>
</dbReference>
<dbReference type="SUPFAM" id="SSF53067">
    <property type="entry name" value="Actin-like ATPase domain"/>
    <property type="match status" value="2"/>
</dbReference>
<feature type="binding site" evidence="6">
    <location>
        <begin position="210"/>
        <end position="213"/>
    </location>
    <ligand>
        <name>ATP</name>
        <dbReference type="ChEBI" id="CHEBI:30616"/>
    </ligand>
</feature>
<name>K6DEU4_SCHAZ</name>
<reference evidence="7 8" key="1">
    <citation type="journal article" date="2012" name="Front. Microbiol.">
        <title>Redundancy and modularity in membrane-associated dissimilatory nitrate reduction in Bacillus.</title>
        <authorList>
            <person name="Heylen K."/>
            <person name="Keltjens J."/>
        </authorList>
    </citation>
    <scope>NUCLEOTIDE SEQUENCE [LARGE SCALE GENOMIC DNA]</scope>
    <source>
        <strain evidence="7 8">LMG 9581</strain>
    </source>
</reference>
<gene>
    <name evidence="6" type="primary">mreB</name>
    <name evidence="7" type="ORF">BAZO_10922</name>
</gene>